<comment type="caution">
    <text evidence="1">The sequence shown here is derived from an EMBL/GenBank/DDBJ whole genome shotgun (WGS) entry which is preliminary data.</text>
</comment>
<dbReference type="EMBL" id="CAKXAJ010021008">
    <property type="protein sequence ID" value="CAH2225827.1"/>
    <property type="molecule type" value="Genomic_DNA"/>
</dbReference>
<organism evidence="1 2">
    <name type="scientific">Pararge aegeria aegeria</name>
    <dbReference type="NCBI Taxonomy" id="348720"/>
    <lineage>
        <taxon>Eukaryota</taxon>
        <taxon>Metazoa</taxon>
        <taxon>Ecdysozoa</taxon>
        <taxon>Arthropoda</taxon>
        <taxon>Hexapoda</taxon>
        <taxon>Insecta</taxon>
        <taxon>Pterygota</taxon>
        <taxon>Neoptera</taxon>
        <taxon>Endopterygota</taxon>
        <taxon>Lepidoptera</taxon>
        <taxon>Glossata</taxon>
        <taxon>Ditrysia</taxon>
        <taxon>Papilionoidea</taxon>
        <taxon>Nymphalidae</taxon>
        <taxon>Satyrinae</taxon>
        <taxon>Satyrini</taxon>
        <taxon>Parargina</taxon>
        <taxon>Pararge</taxon>
    </lineage>
</organism>
<evidence type="ECO:0000313" key="1">
    <source>
        <dbReference type="EMBL" id="CAH2225827.1"/>
    </source>
</evidence>
<evidence type="ECO:0000313" key="2">
    <source>
        <dbReference type="Proteomes" id="UP000838756"/>
    </source>
</evidence>
<reference evidence="1" key="1">
    <citation type="submission" date="2022-03" db="EMBL/GenBank/DDBJ databases">
        <authorList>
            <person name="Lindestad O."/>
        </authorList>
    </citation>
    <scope>NUCLEOTIDE SEQUENCE</scope>
</reference>
<sequence>MTYGSETRSLSMGLIRRFRDTQGVMGRAMLSLRDQRNEEIRRRTRGTDIAQRVACEKWKWARHIARWNGEPAL</sequence>
<proteinExistence type="predicted"/>
<dbReference type="OrthoDB" id="7384832at2759"/>
<accession>A0A8S4QWP7</accession>
<dbReference type="AlphaFoldDB" id="A0A8S4QWP7"/>
<keyword evidence="2" id="KW-1185">Reference proteome</keyword>
<gene>
    <name evidence="1" type="primary">jg2224</name>
    <name evidence="1" type="ORF">PAEG_LOCUS7004</name>
</gene>
<protein>
    <submittedName>
        <fullName evidence="1">Jg2224 protein</fullName>
    </submittedName>
</protein>
<dbReference type="Proteomes" id="UP000838756">
    <property type="component" value="Unassembled WGS sequence"/>
</dbReference>
<name>A0A8S4QWP7_9NEOP</name>